<comment type="function">
    <text evidence="1">Is involved in generating a small heat-stable compound (Nod), an acylated oligomer of N-acetylglucosamine, that stimulates mitosis in various plant protoplasts.</text>
</comment>
<dbReference type="SUPFAM" id="SSF88713">
    <property type="entry name" value="Glycoside hydrolase/deacetylase"/>
    <property type="match status" value="1"/>
</dbReference>
<evidence type="ECO:0000313" key="10">
    <source>
        <dbReference type="Proteomes" id="UP000253941"/>
    </source>
</evidence>
<comment type="caution">
    <text evidence="9">The sequence shown here is derived from an EMBL/GenBank/DDBJ whole genome shotgun (WGS) entry which is preliminary data.</text>
</comment>
<comment type="subcellular location">
    <subcellularLocation>
        <location evidence="2">Secreted</location>
    </subcellularLocation>
</comment>
<evidence type="ECO:0000313" key="9">
    <source>
        <dbReference type="EMBL" id="RDD63352.1"/>
    </source>
</evidence>
<evidence type="ECO:0000256" key="7">
    <source>
        <dbReference type="SAM" id="SignalP"/>
    </source>
</evidence>
<gene>
    <name evidence="9" type="ORF">DRB17_02600</name>
</gene>
<dbReference type="AlphaFoldDB" id="A0A369TEU1"/>
<evidence type="ECO:0000256" key="4">
    <source>
        <dbReference type="ARBA" id="ARBA00020071"/>
    </source>
</evidence>
<evidence type="ECO:0000256" key="6">
    <source>
        <dbReference type="ARBA" id="ARBA00032976"/>
    </source>
</evidence>
<sequence>MNRVAVRAAALMLAFACWAVPVPALAAPAADNGAVVIMYHRFGDDRFPSTNIALEQFEAHIRELRKEKYTVLPLAEIVEKLRHDKPLPERAVGISIDDAYMSVYREAWPRLKEAGLPFTLFAATKPLDRGLGDYMSWDQLRELQRSELVTIGNHTHSHAHMADNSAESNREEVRASQQRFREELGRAPALFAYPYGEYSTEVRDIVKAAGFAAAFGQHSGAIAGTGDRFTLPRFALNEHYGGMERFRLAVNALPLPVADVTPRENVLGPDGNPPLYGFTVLDAVDSVDGLNCFASGQGRVEAKTIGKRVEVRLKEPLPNGRARVNCTMPGPDGRWRWFGRQFYVVGE</sequence>
<evidence type="ECO:0000256" key="5">
    <source>
        <dbReference type="ARBA" id="ARBA00022729"/>
    </source>
</evidence>
<dbReference type="GO" id="GO:0005975">
    <property type="term" value="P:carbohydrate metabolic process"/>
    <property type="evidence" value="ECO:0007669"/>
    <property type="project" value="InterPro"/>
</dbReference>
<evidence type="ECO:0000256" key="2">
    <source>
        <dbReference type="ARBA" id="ARBA00004613"/>
    </source>
</evidence>
<comment type="similarity">
    <text evidence="3">Belongs to the polysaccharide deacetylase family.</text>
</comment>
<accession>A0A369TEU1</accession>
<dbReference type="PANTHER" id="PTHR34216">
    <property type="match status" value="1"/>
</dbReference>
<name>A0A369TEU1_9PROT</name>
<proteinExistence type="inferred from homology"/>
<dbReference type="Proteomes" id="UP000253941">
    <property type="component" value="Unassembled WGS sequence"/>
</dbReference>
<dbReference type="InterPro" id="IPR051398">
    <property type="entry name" value="Polysacch_Deacetylase"/>
</dbReference>
<protein>
    <recommendedName>
        <fullName evidence="4">Chitooligosaccharide deacetylase</fullName>
    </recommendedName>
    <alternativeName>
        <fullName evidence="6">Nodulation protein B</fullName>
    </alternativeName>
</protein>
<dbReference type="Pfam" id="PF01522">
    <property type="entry name" value="Polysacc_deac_1"/>
    <property type="match status" value="1"/>
</dbReference>
<feature type="domain" description="NodB homology" evidence="8">
    <location>
        <begin position="90"/>
        <end position="347"/>
    </location>
</feature>
<keyword evidence="5 7" id="KW-0732">Signal</keyword>
<keyword evidence="10" id="KW-1185">Reference proteome</keyword>
<dbReference type="CDD" id="cd10973">
    <property type="entry name" value="CE4_DAC_u4_5s"/>
    <property type="match status" value="1"/>
</dbReference>
<evidence type="ECO:0000256" key="1">
    <source>
        <dbReference type="ARBA" id="ARBA00003236"/>
    </source>
</evidence>
<feature type="chain" id="PRO_5016663771" description="Chitooligosaccharide deacetylase" evidence="7">
    <location>
        <begin position="27"/>
        <end position="347"/>
    </location>
</feature>
<organism evidence="9 10">
    <name type="scientific">Ferruginivarius sediminum</name>
    <dbReference type="NCBI Taxonomy" id="2661937"/>
    <lineage>
        <taxon>Bacteria</taxon>
        <taxon>Pseudomonadati</taxon>
        <taxon>Pseudomonadota</taxon>
        <taxon>Alphaproteobacteria</taxon>
        <taxon>Rhodospirillales</taxon>
        <taxon>Rhodospirillaceae</taxon>
        <taxon>Ferruginivarius</taxon>
    </lineage>
</organism>
<dbReference type="GO" id="GO:0005576">
    <property type="term" value="C:extracellular region"/>
    <property type="evidence" value="ECO:0007669"/>
    <property type="project" value="UniProtKB-SubCell"/>
</dbReference>
<evidence type="ECO:0000256" key="3">
    <source>
        <dbReference type="ARBA" id="ARBA00010973"/>
    </source>
</evidence>
<dbReference type="PROSITE" id="PS51677">
    <property type="entry name" value="NODB"/>
    <property type="match status" value="1"/>
</dbReference>
<dbReference type="InterPro" id="IPR011330">
    <property type="entry name" value="Glyco_hydro/deAcase_b/a-brl"/>
</dbReference>
<evidence type="ECO:0000259" key="8">
    <source>
        <dbReference type="PROSITE" id="PS51677"/>
    </source>
</evidence>
<dbReference type="InterPro" id="IPR002509">
    <property type="entry name" value="NODB_dom"/>
</dbReference>
<dbReference type="PANTHER" id="PTHR34216:SF3">
    <property type="entry name" value="POLY-BETA-1,6-N-ACETYL-D-GLUCOSAMINE N-DEACETYLASE"/>
    <property type="match status" value="1"/>
</dbReference>
<reference evidence="9 10" key="1">
    <citation type="submission" date="2018-07" db="EMBL/GenBank/DDBJ databases">
        <title>Venubactetium sediminum gen. nov., sp. nov., isolated from a marine solar saltern.</title>
        <authorList>
            <person name="Wang S."/>
        </authorList>
    </citation>
    <scope>NUCLEOTIDE SEQUENCE [LARGE SCALE GENOMIC DNA]</scope>
    <source>
        <strain evidence="9 10">WD2A32</strain>
    </source>
</reference>
<dbReference type="Gene3D" id="3.20.20.370">
    <property type="entry name" value="Glycoside hydrolase/deacetylase"/>
    <property type="match status" value="1"/>
</dbReference>
<dbReference type="EMBL" id="QPMH01000002">
    <property type="protein sequence ID" value="RDD63352.1"/>
    <property type="molecule type" value="Genomic_DNA"/>
</dbReference>
<dbReference type="GO" id="GO:0016810">
    <property type="term" value="F:hydrolase activity, acting on carbon-nitrogen (but not peptide) bonds"/>
    <property type="evidence" value="ECO:0007669"/>
    <property type="project" value="InterPro"/>
</dbReference>
<feature type="signal peptide" evidence="7">
    <location>
        <begin position="1"/>
        <end position="26"/>
    </location>
</feature>